<proteinExistence type="predicted"/>
<dbReference type="EMBL" id="JAAQPF010000677">
    <property type="protein sequence ID" value="KAF5698155.1"/>
    <property type="molecule type" value="Genomic_DNA"/>
</dbReference>
<protein>
    <submittedName>
        <fullName evidence="1">Uncharacterized protein</fullName>
    </submittedName>
</protein>
<evidence type="ECO:0000313" key="1">
    <source>
        <dbReference type="EMBL" id="KAF5698155.1"/>
    </source>
</evidence>
<sequence length="168" mass="18535">MRYGPLLPILGYAFFHASHAFEFTGPDSSQKLNLTQTITITWDFNNGPVIEPEARALDLWFNTRSTDINEWFTWLLATNLSLTAGSYTWDPETVVKSLKDSNFSIRADAVHAFEARLLNNSGSKLSSVQSDVYAVEGFGFIRNSAGKGAQVGFYTAVVAFTVACLAHL</sequence>
<reference evidence="1 2" key="1">
    <citation type="submission" date="2020-05" db="EMBL/GenBank/DDBJ databases">
        <title>Identification and distribution of gene clusters putatively required for synthesis of sphingolipid metabolism inhibitors in phylogenetically diverse species of the filamentous fungus Fusarium.</title>
        <authorList>
            <person name="Kim H.-S."/>
            <person name="Busman M."/>
            <person name="Brown D.W."/>
            <person name="Divon H."/>
            <person name="Uhlig S."/>
            <person name="Proctor R.H."/>
        </authorList>
    </citation>
    <scope>NUCLEOTIDE SEQUENCE [LARGE SCALE GENOMIC DNA]</scope>
    <source>
        <strain evidence="1 2">NRRL 26131</strain>
    </source>
</reference>
<comment type="caution">
    <text evidence="1">The sequence shown here is derived from an EMBL/GenBank/DDBJ whole genome shotgun (WGS) entry which is preliminary data.</text>
</comment>
<accession>A0A8H5XRJ9</accession>
<dbReference type="AlphaFoldDB" id="A0A8H5XRJ9"/>
<evidence type="ECO:0000313" key="2">
    <source>
        <dbReference type="Proteomes" id="UP000532311"/>
    </source>
</evidence>
<organism evidence="1 2">
    <name type="scientific">Fusarium globosum</name>
    <dbReference type="NCBI Taxonomy" id="78864"/>
    <lineage>
        <taxon>Eukaryota</taxon>
        <taxon>Fungi</taxon>
        <taxon>Dikarya</taxon>
        <taxon>Ascomycota</taxon>
        <taxon>Pezizomycotina</taxon>
        <taxon>Sordariomycetes</taxon>
        <taxon>Hypocreomycetidae</taxon>
        <taxon>Hypocreales</taxon>
        <taxon>Nectriaceae</taxon>
        <taxon>Fusarium</taxon>
        <taxon>Fusarium fujikuroi species complex</taxon>
    </lineage>
</organism>
<keyword evidence="2" id="KW-1185">Reference proteome</keyword>
<name>A0A8H5XRJ9_9HYPO</name>
<gene>
    <name evidence="1" type="ORF">FGLOB1_12255</name>
</gene>
<dbReference type="Proteomes" id="UP000532311">
    <property type="component" value="Unassembled WGS sequence"/>
</dbReference>